<dbReference type="CDD" id="cd01335">
    <property type="entry name" value="Radical_SAM"/>
    <property type="match status" value="1"/>
</dbReference>
<evidence type="ECO:0000256" key="15">
    <source>
        <dbReference type="PIRSR" id="PIRSR001619-1"/>
    </source>
</evidence>
<dbReference type="FunFam" id="3.20.20.70:FF:000026">
    <property type="entry name" value="Biotin synthase"/>
    <property type="match status" value="1"/>
</dbReference>
<evidence type="ECO:0000256" key="2">
    <source>
        <dbReference type="ARBA" id="ARBA00010765"/>
    </source>
</evidence>
<dbReference type="Pfam" id="PF06968">
    <property type="entry name" value="BATS"/>
    <property type="match status" value="1"/>
</dbReference>
<evidence type="ECO:0000259" key="16">
    <source>
        <dbReference type="PROSITE" id="PS51918"/>
    </source>
</evidence>
<gene>
    <name evidence="14 17" type="primary">bioB</name>
    <name evidence="17" type="ORF">CSA25_05125</name>
</gene>
<dbReference type="Proteomes" id="UP000231203">
    <property type="component" value="Unassembled WGS sequence"/>
</dbReference>
<organism evidence="17 18">
    <name type="scientific">Desulfobacter postgatei</name>
    <dbReference type="NCBI Taxonomy" id="2293"/>
    <lineage>
        <taxon>Bacteria</taxon>
        <taxon>Pseudomonadati</taxon>
        <taxon>Thermodesulfobacteriota</taxon>
        <taxon>Desulfobacteria</taxon>
        <taxon>Desulfobacterales</taxon>
        <taxon>Desulfobacteraceae</taxon>
        <taxon>Desulfobacter</taxon>
    </lineage>
</organism>
<dbReference type="NCBIfam" id="TIGR00433">
    <property type="entry name" value="bioB"/>
    <property type="match status" value="1"/>
</dbReference>
<keyword evidence="12 14" id="KW-0411">Iron-sulfur</keyword>
<keyword evidence="5 14" id="KW-0004">4Fe-4S</keyword>
<dbReference type="Pfam" id="PF04055">
    <property type="entry name" value="Radical_SAM"/>
    <property type="match status" value="1"/>
</dbReference>
<keyword evidence="11 14" id="KW-0408">Iron</keyword>
<evidence type="ECO:0000256" key="1">
    <source>
        <dbReference type="ARBA" id="ARBA00004942"/>
    </source>
</evidence>
<dbReference type="UniPathway" id="UPA00078">
    <property type="reaction ID" value="UER00162"/>
</dbReference>
<dbReference type="GO" id="GO:0009102">
    <property type="term" value="P:biotin biosynthetic process"/>
    <property type="evidence" value="ECO:0007669"/>
    <property type="project" value="UniProtKB-UniRule"/>
</dbReference>
<dbReference type="GO" id="GO:0051539">
    <property type="term" value="F:4 iron, 4 sulfur cluster binding"/>
    <property type="evidence" value="ECO:0007669"/>
    <property type="project" value="UniProtKB-KW"/>
</dbReference>
<accession>A0A2G6MQT7</accession>
<comment type="cofactor">
    <cofactor evidence="14 15">
        <name>[4Fe-4S] cluster</name>
        <dbReference type="ChEBI" id="CHEBI:49883"/>
    </cofactor>
    <text evidence="14 15">Binds 1 [4Fe-4S] cluster. The cluster is coordinated with 3 cysteines and an exchangeable S-adenosyl-L-methionine.</text>
</comment>
<dbReference type="SMART" id="SM00876">
    <property type="entry name" value="BATS"/>
    <property type="match status" value="1"/>
</dbReference>
<dbReference type="Gene3D" id="3.20.20.70">
    <property type="entry name" value="Aldolase class I"/>
    <property type="match status" value="1"/>
</dbReference>
<reference evidence="17 18" key="1">
    <citation type="submission" date="2017-10" db="EMBL/GenBank/DDBJ databases">
        <title>Novel microbial diversity and functional potential in the marine mammal oral microbiome.</title>
        <authorList>
            <person name="Dudek N.K."/>
            <person name="Sun C.L."/>
            <person name="Burstein D."/>
            <person name="Kantor R.S."/>
            <person name="Aliaga Goltsman D.S."/>
            <person name="Bik E.M."/>
            <person name="Thomas B.C."/>
            <person name="Banfield J.F."/>
            <person name="Relman D.A."/>
        </authorList>
    </citation>
    <scope>NUCLEOTIDE SEQUENCE [LARGE SCALE GENOMIC DNA]</scope>
    <source>
        <strain evidence="17">DOLJORAL78_47_202</strain>
    </source>
</reference>
<comment type="similarity">
    <text evidence="2 14">Belongs to the radical SAM superfamily. Biotin synthase family.</text>
</comment>
<feature type="domain" description="Radical SAM core" evidence="16">
    <location>
        <begin position="51"/>
        <end position="279"/>
    </location>
</feature>
<comment type="catalytic activity">
    <reaction evidence="13 14">
        <text>(4R,5S)-dethiobiotin + (sulfur carrier)-SH + 2 reduced [2Fe-2S]-[ferredoxin] + 2 S-adenosyl-L-methionine = (sulfur carrier)-H + biotin + 2 5'-deoxyadenosine + 2 L-methionine + 2 oxidized [2Fe-2S]-[ferredoxin]</text>
        <dbReference type="Rhea" id="RHEA:22060"/>
        <dbReference type="Rhea" id="RHEA-COMP:10000"/>
        <dbReference type="Rhea" id="RHEA-COMP:10001"/>
        <dbReference type="Rhea" id="RHEA-COMP:14737"/>
        <dbReference type="Rhea" id="RHEA-COMP:14739"/>
        <dbReference type="ChEBI" id="CHEBI:17319"/>
        <dbReference type="ChEBI" id="CHEBI:29917"/>
        <dbReference type="ChEBI" id="CHEBI:33737"/>
        <dbReference type="ChEBI" id="CHEBI:33738"/>
        <dbReference type="ChEBI" id="CHEBI:57586"/>
        <dbReference type="ChEBI" id="CHEBI:57844"/>
        <dbReference type="ChEBI" id="CHEBI:59789"/>
        <dbReference type="ChEBI" id="CHEBI:64428"/>
        <dbReference type="ChEBI" id="CHEBI:149473"/>
        <dbReference type="EC" id="2.8.1.6"/>
    </reaction>
</comment>
<dbReference type="EMBL" id="PDTI01000043">
    <property type="protein sequence ID" value="PIE62444.1"/>
    <property type="molecule type" value="Genomic_DNA"/>
</dbReference>
<evidence type="ECO:0000256" key="4">
    <source>
        <dbReference type="ARBA" id="ARBA00012236"/>
    </source>
</evidence>
<dbReference type="SMART" id="SM00729">
    <property type="entry name" value="Elp3"/>
    <property type="match status" value="1"/>
</dbReference>
<keyword evidence="10 14" id="KW-0093">Biotin biosynthesis</keyword>
<evidence type="ECO:0000256" key="11">
    <source>
        <dbReference type="ARBA" id="ARBA00023004"/>
    </source>
</evidence>
<dbReference type="InterPro" id="IPR058240">
    <property type="entry name" value="rSAM_sf"/>
</dbReference>
<dbReference type="HAMAP" id="MF_01694">
    <property type="entry name" value="BioB"/>
    <property type="match status" value="1"/>
</dbReference>
<evidence type="ECO:0000313" key="17">
    <source>
        <dbReference type="EMBL" id="PIE62444.1"/>
    </source>
</evidence>
<dbReference type="AlphaFoldDB" id="A0A2G6MQT7"/>
<proteinExistence type="inferred from homology"/>
<comment type="cofactor">
    <cofactor evidence="14">
        <name>[2Fe-2S] cluster</name>
        <dbReference type="ChEBI" id="CHEBI:190135"/>
    </cofactor>
    <text evidence="14">Binds 1 [2Fe-2S] cluster. The cluster is coordinated with 3 cysteines and 1 arginine.</text>
</comment>
<keyword evidence="9 14" id="KW-0479">Metal-binding</keyword>
<evidence type="ECO:0000256" key="12">
    <source>
        <dbReference type="ARBA" id="ARBA00023014"/>
    </source>
</evidence>
<dbReference type="GO" id="GO:0051537">
    <property type="term" value="F:2 iron, 2 sulfur cluster binding"/>
    <property type="evidence" value="ECO:0007669"/>
    <property type="project" value="UniProtKB-KW"/>
</dbReference>
<comment type="subunit">
    <text evidence="3 14">Homodimer.</text>
</comment>
<keyword evidence="6 14" id="KW-0808">Transferase</keyword>
<feature type="binding site" evidence="14 15">
    <location>
        <position position="144"/>
    </location>
    <ligand>
        <name>[2Fe-2S] cluster</name>
        <dbReference type="ChEBI" id="CHEBI:190135"/>
    </ligand>
</feature>
<comment type="caution">
    <text evidence="17">The sequence shown here is derived from an EMBL/GenBank/DDBJ whole genome shotgun (WGS) entry which is preliminary data.</text>
</comment>
<name>A0A2G6MQT7_9BACT</name>
<feature type="binding site" evidence="14 15">
    <location>
        <position position="73"/>
    </location>
    <ligand>
        <name>[4Fe-4S] cluster</name>
        <dbReference type="ChEBI" id="CHEBI:49883"/>
        <note>4Fe-4S-S-AdoMet</note>
    </ligand>
</feature>
<comment type="pathway">
    <text evidence="1 14">Cofactor biosynthesis; biotin biosynthesis; biotin from 7,8-diaminononanoate: step 2/2.</text>
</comment>
<sequence length="329" mass="36626">MKYTIESYIDIAKNIIDGQRPENKIYRHLALTEDKDVFGLMAGADLIRDNFFKRQIHLCAICNAKSGKCSEDCKFCSQSKFHTSDINVYPLMSKIELQKGAYELMDTDVHRYSIVTTGKGLAENEVRQVADALKDLSLKKMSYCASLGILDDADMDYLKACGVGRYHHNLETCRSHFDAVCTSHTYDDRINTIKKAKKAGLSVCSGGIFGVGESMAQVLELAFELRELKVDAVPINFLTPIPGTSFEGKNNLTPLKCLKIISIMRYVLPDTDIIICGGRISNLKLLHPLVFQAGANGIMTGNYLTTKGKQLQEDLEMISQLGFKAQDQN</sequence>
<dbReference type="SFLD" id="SFLDS00029">
    <property type="entry name" value="Radical_SAM"/>
    <property type="match status" value="1"/>
</dbReference>
<dbReference type="PANTHER" id="PTHR22976:SF2">
    <property type="entry name" value="BIOTIN SYNTHASE, MITOCHONDRIAL"/>
    <property type="match status" value="1"/>
</dbReference>
<evidence type="ECO:0000256" key="14">
    <source>
        <dbReference type="HAMAP-Rule" id="MF_01694"/>
    </source>
</evidence>
<comment type="caution">
    <text evidence="14">Lacks conserved residue(s) required for the propagation of feature annotation.</text>
</comment>
<evidence type="ECO:0000256" key="6">
    <source>
        <dbReference type="ARBA" id="ARBA00022679"/>
    </source>
</evidence>
<dbReference type="InterPro" id="IPR010722">
    <property type="entry name" value="BATS_dom"/>
</dbReference>
<dbReference type="PANTHER" id="PTHR22976">
    <property type="entry name" value="BIOTIN SYNTHASE"/>
    <property type="match status" value="1"/>
</dbReference>
<dbReference type="InterPro" id="IPR024177">
    <property type="entry name" value="Biotin_synthase"/>
</dbReference>
<evidence type="ECO:0000313" key="18">
    <source>
        <dbReference type="Proteomes" id="UP000231203"/>
    </source>
</evidence>
<protein>
    <recommendedName>
        <fullName evidence="4 14">Biotin synthase</fullName>
        <ecNumber evidence="4 14">2.8.1.6</ecNumber>
    </recommendedName>
</protein>
<dbReference type="InterPro" id="IPR013785">
    <property type="entry name" value="Aldolase_TIM"/>
</dbReference>
<evidence type="ECO:0000256" key="13">
    <source>
        <dbReference type="ARBA" id="ARBA00051157"/>
    </source>
</evidence>
<evidence type="ECO:0000256" key="5">
    <source>
        <dbReference type="ARBA" id="ARBA00022485"/>
    </source>
</evidence>
<evidence type="ECO:0000256" key="10">
    <source>
        <dbReference type="ARBA" id="ARBA00022756"/>
    </source>
</evidence>
<dbReference type="GO" id="GO:0005506">
    <property type="term" value="F:iron ion binding"/>
    <property type="evidence" value="ECO:0007669"/>
    <property type="project" value="UniProtKB-UniRule"/>
</dbReference>
<comment type="cofactor">
    <cofactor evidence="15">
        <name>[2Fe-2S] cluster</name>
        <dbReference type="ChEBI" id="CHEBI:190135"/>
    </cofactor>
    <text evidence="15">Binds 1 [2Fe-2S] cluster. The cluster is coordinated with 3 cysteines and 1 arginine.</text>
</comment>
<feature type="binding site" evidence="14 15">
    <location>
        <position position="113"/>
    </location>
    <ligand>
        <name>[2Fe-2S] cluster</name>
        <dbReference type="ChEBI" id="CHEBI:190135"/>
    </ligand>
</feature>
<dbReference type="InterPro" id="IPR002684">
    <property type="entry name" value="Biotin_synth/BioAB"/>
</dbReference>
<keyword evidence="7 14" id="KW-0949">S-adenosyl-L-methionine</keyword>
<dbReference type="GO" id="GO:0004076">
    <property type="term" value="F:biotin synthase activity"/>
    <property type="evidence" value="ECO:0007669"/>
    <property type="project" value="UniProtKB-UniRule"/>
</dbReference>
<evidence type="ECO:0000256" key="7">
    <source>
        <dbReference type="ARBA" id="ARBA00022691"/>
    </source>
</evidence>
<comment type="function">
    <text evidence="14">Catalyzes the conversion of dethiobiotin (DTB) to biotin by the insertion of a sulfur atom into dethiobiotin via a radical-based mechanism.</text>
</comment>
<dbReference type="InterPro" id="IPR007197">
    <property type="entry name" value="rSAM"/>
</dbReference>
<dbReference type="PIRSF" id="PIRSF001619">
    <property type="entry name" value="Biotin_synth"/>
    <property type="match status" value="1"/>
</dbReference>
<evidence type="ECO:0000256" key="9">
    <source>
        <dbReference type="ARBA" id="ARBA00022723"/>
    </source>
</evidence>
<feature type="binding site" evidence="14 15">
    <location>
        <position position="76"/>
    </location>
    <ligand>
        <name>[4Fe-4S] cluster</name>
        <dbReference type="ChEBI" id="CHEBI:49883"/>
        <note>4Fe-4S-S-AdoMet</note>
    </ligand>
</feature>
<dbReference type="SFLD" id="SFLDG01278">
    <property type="entry name" value="biotin_synthase_like"/>
    <property type="match status" value="1"/>
</dbReference>
<dbReference type="PROSITE" id="PS51918">
    <property type="entry name" value="RADICAL_SAM"/>
    <property type="match status" value="1"/>
</dbReference>
<feature type="binding site" evidence="14 15">
    <location>
        <position position="69"/>
    </location>
    <ligand>
        <name>[4Fe-4S] cluster</name>
        <dbReference type="ChEBI" id="CHEBI:49883"/>
        <note>4Fe-4S-S-AdoMet</note>
    </ligand>
</feature>
<dbReference type="EC" id="2.8.1.6" evidence="4 14"/>
<evidence type="ECO:0000256" key="3">
    <source>
        <dbReference type="ARBA" id="ARBA00011738"/>
    </source>
</evidence>
<keyword evidence="8 14" id="KW-0001">2Fe-2S</keyword>
<evidence type="ECO:0000256" key="8">
    <source>
        <dbReference type="ARBA" id="ARBA00022714"/>
    </source>
</evidence>
<feature type="binding site" evidence="14 15">
    <location>
        <position position="204"/>
    </location>
    <ligand>
        <name>[2Fe-2S] cluster</name>
        <dbReference type="ChEBI" id="CHEBI:190135"/>
    </ligand>
</feature>
<dbReference type="SFLD" id="SFLDG01060">
    <property type="entry name" value="BATS_domain_containing"/>
    <property type="match status" value="1"/>
</dbReference>
<dbReference type="SUPFAM" id="SSF102114">
    <property type="entry name" value="Radical SAM enzymes"/>
    <property type="match status" value="1"/>
</dbReference>
<dbReference type="InterPro" id="IPR006638">
    <property type="entry name" value="Elp3/MiaA/NifB-like_rSAM"/>
</dbReference>